<accession>W7DRV0</accession>
<dbReference type="SUPFAM" id="SSF52540">
    <property type="entry name" value="P-loop containing nucleoside triphosphate hydrolases"/>
    <property type="match status" value="1"/>
</dbReference>
<protein>
    <recommendedName>
        <fullName evidence="1">AAA+ ATPase domain-containing protein</fullName>
    </recommendedName>
</protein>
<feature type="domain" description="AAA+ ATPase" evidence="1">
    <location>
        <begin position="279"/>
        <end position="440"/>
    </location>
</feature>
<dbReference type="GO" id="GO:0043531">
    <property type="term" value="F:ADP binding"/>
    <property type="evidence" value="ECO:0007669"/>
    <property type="project" value="InterPro"/>
</dbReference>
<dbReference type="EMBL" id="KI968874">
    <property type="protein sequence ID" value="EUN20948.1"/>
    <property type="molecule type" value="Genomic_DNA"/>
</dbReference>
<dbReference type="InterPro" id="IPR003593">
    <property type="entry name" value="AAA+_ATPase"/>
</dbReference>
<dbReference type="Gene3D" id="3.40.50.300">
    <property type="entry name" value="P-loop containing nucleotide triphosphate hydrolases"/>
    <property type="match status" value="1"/>
</dbReference>
<dbReference type="Pfam" id="PF06985">
    <property type="entry name" value="HET"/>
    <property type="match status" value="1"/>
</dbReference>
<name>W7DRV0_BIPV3</name>
<dbReference type="InterPro" id="IPR010730">
    <property type="entry name" value="HET"/>
</dbReference>
<dbReference type="InterPro" id="IPR011990">
    <property type="entry name" value="TPR-like_helical_dom_sf"/>
</dbReference>
<organism evidence="2 3">
    <name type="scientific">Bipolaris victoriae (strain FI3)</name>
    <name type="common">Victoria blight of oats agent</name>
    <name type="synonym">Cochliobolus victoriae</name>
    <dbReference type="NCBI Taxonomy" id="930091"/>
    <lineage>
        <taxon>Eukaryota</taxon>
        <taxon>Fungi</taxon>
        <taxon>Dikarya</taxon>
        <taxon>Ascomycota</taxon>
        <taxon>Pezizomycotina</taxon>
        <taxon>Dothideomycetes</taxon>
        <taxon>Pleosporomycetidae</taxon>
        <taxon>Pleosporales</taxon>
        <taxon>Pleosporineae</taxon>
        <taxon>Pleosporaceae</taxon>
        <taxon>Bipolaris</taxon>
    </lineage>
</organism>
<dbReference type="SMART" id="SM00382">
    <property type="entry name" value="AAA"/>
    <property type="match status" value="1"/>
</dbReference>
<evidence type="ECO:0000259" key="1">
    <source>
        <dbReference type="SMART" id="SM00382"/>
    </source>
</evidence>
<evidence type="ECO:0000313" key="2">
    <source>
        <dbReference type="EMBL" id="EUN20948.1"/>
    </source>
</evidence>
<dbReference type="Gene3D" id="1.25.40.10">
    <property type="entry name" value="Tetratricopeptide repeat domain"/>
    <property type="match status" value="2"/>
</dbReference>
<dbReference type="PANTHER" id="PTHR10622">
    <property type="entry name" value="HET DOMAIN-CONTAINING PROTEIN"/>
    <property type="match status" value="1"/>
</dbReference>
<sequence>MRLLHFNALGKPVLTDFYGKTIPPYAILSHRWTDSEVLIENIRDGTYGTKEQGNRKLEFCAHKAAHDDLQYFWIDTCCINRWNNKERSNAINSMFEWYKRATRCYVFLLDVSVSATTEPVQRSDWEALLRRSEWFTRGWTLQELIAPVSVEFFSVEGHRIGDKASLSQLLHDITGIPLSALHNDPLDEFSISERRRWVDGRKTKEEEDIVYCLFGILGVSMPTAYGEGKESAVIRLQTELEEASDVPSIIPFAQNPRFVGREEQLAELEAKLFTNEQTTTTAIAIVGPGGTGKSQLALEIAHRMKRNSKSCSVFWMNATDKDSLYHSYARVAQKLNITGWDDAQVDMKKLAKRCVEDISTRQCLLIFDNIEKTALLSSELSTTEAPNPVADFLPQGKLCSILFTTTDSDTAQALAPQNLIEMRALTPDAALRMLQIRLARPLSTTEQEVAQCLLRELSYLPLAIIQAIACINASGMTLQEYRLQLDGFKGPALEDSDDSSKGELQESNRRDPIAATLYLSVSQLFHRHELAAQYLCVAACLDRKDISLDILEANPTRRREDAIRILDKYALIIRRPADSALDLHRPVHQALRNLLQREEKLEECIKVAIAKLLLVFPNGDYINRSKWRRLLPHTQSALSHIWTDVDEKNRLLLAERCATTLRIDRRYREAEKLQAQVVEARRLLGEEHLDTLRAMNDLSWTYKKQGRLIEAEELAVKAMHTARRIYSNEHPNALAITHNLALAHFTQGRYKEEERLQVQVLKANKKVYGKEHPDTLKTMSTLAGTYHCQGRWAEAEELEVQVMHASRRVLGNADYDTLVITHNLALTLSRQGRFKEAEELQLQVLQERKRELSDEHPDTLISMHNHAVTLHSTARCKEACALMEKCYQSSRKVLGEQHDFTQSSSAWLRHWREKRL</sequence>
<dbReference type="InterPro" id="IPR027417">
    <property type="entry name" value="P-loop_NTPase"/>
</dbReference>
<dbReference type="GeneID" id="26250699"/>
<keyword evidence="3" id="KW-1185">Reference proteome</keyword>
<dbReference type="SUPFAM" id="SSF48452">
    <property type="entry name" value="TPR-like"/>
    <property type="match status" value="2"/>
</dbReference>
<dbReference type="InterPro" id="IPR002182">
    <property type="entry name" value="NB-ARC"/>
</dbReference>
<dbReference type="AlphaFoldDB" id="W7DRV0"/>
<reference evidence="2 3" key="1">
    <citation type="journal article" date="2013" name="PLoS Genet.">
        <title>Comparative genome structure, secondary metabolite, and effector coding capacity across Cochliobolus pathogens.</title>
        <authorList>
            <person name="Condon B.J."/>
            <person name="Leng Y."/>
            <person name="Wu D."/>
            <person name="Bushley K.E."/>
            <person name="Ohm R.A."/>
            <person name="Otillar R."/>
            <person name="Martin J."/>
            <person name="Schackwitz W."/>
            <person name="Grimwood J."/>
            <person name="MohdZainudin N."/>
            <person name="Xue C."/>
            <person name="Wang R."/>
            <person name="Manning V.A."/>
            <person name="Dhillon B."/>
            <person name="Tu Z.J."/>
            <person name="Steffenson B.J."/>
            <person name="Salamov A."/>
            <person name="Sun H."/>
            <person name="Lowry S."/>
            <person name="LaButti K."/>
            <person name="Han J."/>
            <person name="Copeland A."/>
            <person name="Lindquist E."/>
            <person name="Barry K."/>
            <person name="Schmutz J."/>
            <person name="Baker S.E."/>
            <person name="Ciuffetti L.M."/>
            <person name="Grigoriev I.V."/>
            <person name="Zhong S."/>
            <person name="Turgeon B.G."/>
        </authorList>
    </citation>
    <scope>NUCLEOTIDE SEQUENCE [LARGE SCALE GENOMIC DNA]</scope>
    <source>
        <strain evidence="2 3">FI3</strain>
    </source>
</reference>
<dbReference type="RefSeq" id="XP_014550522.1">
    <property type="nucleotide sequence ID" value="XM_014695036.1"/>
</dbReference>
<dbReference type="Pfam" id="PF13424">
    <property type="entry name" value="TPR_12"/>
    <property type="match status" value="3"/>
</dbReference>
<dbReference type="OrthoDB" id="5986190at2759"/>
<evidence type="ECO:0000313" key="3">
    <source>
        <dbReference type="Proteomes" id="UP000054337"/>
    </source>
</evidence>
<dbReference type="Proteomes" id="UP000054337">
    <property type="component" value="Unassembled WGS sequence"/>
</dbReference>
<dbReference type="HOGENOM" id="CLU_000288_125_4_1"/>
<proteinExistence type="predicted"/>
<gene>
    <name evidence="2" type="ORF">COCVIDRAFT_115207</name>
</gene>
<dbReference type="PANTHER" id="PTHR10622:SF11">
    <property type="entry name" value="HET-DOMAIN-CONTAINING PROTEIN"/>
    <property type="match status" value="1"/>
</dbReference>
<dbReference type="Pfam" id="PF00931">
    <property type="entry name" value="NB-ARC"/>
    <property type="match status" value="1"/>
</dbReference>